<dbReference type="EMBL" id="OZ075141">
    <property type="protein sequence ID" value="CAL5031959.1"/>
    <property type="molecule type" value="Genomic_DNA"/>
</dbReference>
<name>A0ABC9D647_9POAL</name>
<protein>
    <recommendedName>
        <fullName evidence="2">DUF4220 domain-containing protein</fullName>
    </recommendedName>
</protein>
<dbReference type="Pfam" id="PF13968">
    <property type="entry name" value="DUF4220"/>
    <property type="match status" value="1"/>
</dbReference>
<evidence type="ECO:0000313" key="4">
    <source>
        <dbReference type="Proteomes" id="UP001497457"/>
    </source>
</evidence>
<feature type="transmembrane region" description="Helical" evidence="1">
    <location>
        <begin position="351"/>
        <end position="371"/>
    </location>
</feature>
<keyword evidence="4" id="KW-1185">Reference proteome</keyword>
<dbReference type="Proteomes" id="UP001497457">
    <property type="component" value="Chromosome 31b"/>
</dbReference>
<sequence>MTFRIIILVFNRDEVLNPIVIQFVVAVTTLLMVIRFGLDALRHRSRSDAMKVFLITMDAVTQAMIVYSLGIMQRPSGANSYYQVWAVLLVTLRYSVKIGRPAGISLKQTPLVDLMSSFWAANILRSQAMKILKVTGWLLWSINSLRIIHGFLSSEFANNSHRENIRLLTEYMRLEHKVGAQGEGGQNPDPSTMTGYRYLVLGEAKKQKMKEEEAGRQARDTDIKGETEDIRRLVLALRDDDKKILTLEKIWRDDPAGSSDVLDEELKDLCLSFALYKLLRRRFFNLGIHEAKLERTRLLVLGILGDRPNSDSFTNSERAFRVSEAEVAFLNDFFNSRHAIIFARGFPFIRLLLSTLLIGGIGGMAVAIHSFSKVAKVDELGRVHHGVVFTWILLSFLGVKEIWEITTYVFSDWTKVLVLCKYVESPWWLRGSVAKALVGKLCRCSVWPRWHGKVGQCNLLFPTSFLFPRRRSMYLVDLSSEVKSSVINCLRDCLMRRRLDNYIERAMESAIDEKFRAIVNEAVSGVEVEGDVQTLLVWHIATCYCEIDQAQRRNVTVSRLASGKAFGQRKPNKKGDPDLQWSHYMIARTLSQYCAYVLGLVPPLVPGNSLMASSVQREVYNEMHLFFRRPDCDSSTGILLILKAYASGQIHLYRDTEKDNTILKKGAVLGNKLAEATANGRTEDLWRFLSEFWTGFVIHMAASTKAYQHKIFLSSGGELMTHLWALLSHAGILGAVQHGDQIIETVQTQGDEFDPNTQF</sequence>
<gene>
    <name evidence="3" type="ORF">URODEC1_LOCUS82011</name>
</gene>
<dbReference type="InterPro" id="IPR007658">
    <property type="entry name" value="DUF594"/>
</dbReference>
<keyword evidence="1" id="KW-0472">Membrane</keyword>
<organism evidence="3 4">
    <name type="scientific">Urochloa decumbens</name>
    <dbReference type="NCBI Taxonomy" id="240449"/>
    <lineage>
        <taxon>Eukaryota</taxon>
        <taxon>Viridiplantae</taxon>
        <taxon>Streptophyta</taxon>
        <taxon>Embryophyta</taxon>
        <taxon>Tracheophyta</taxon>
        <taxon>Spermatophyta</taxon>
        <taxon>Magnoliopsida</taxon>
        <taxon>Liliopsida</taxon>
        <taxon>Poales</taxon>
        <taxon>Poaceae</taxon>
        <taxon>PACMAD clade</taxon>
        <taxon>Panicoideae</taxon>
        <taxon>Panicodae</taxon>
        <taxon>Paniceae</taxon>
        <taxon>Melinidinae</taxon>
        <taxon>Urochloa</taxon>
    </lineage>
</organism>
<dbReference type="InterPro" id="IPR025315">
    <property type="entry name" value="DUF4220"/>
</dbReference>
<evidence type="ECO:0000256" key="1">
    <source>
        <dbReference type="SAM" id="Phobius"/>
    </source>
</evidence>
<dbReference type="Pfam" id="PF04578">
    <property type="entry name" value="DUF594"/>
    <property type="match status" value="1"/>
</dbReference>
<dbReference type="AlphaFoldDB" id="A0ABC9D647"/>
<evidence type="ECO:0000259" key="2">
    <source>
        <dbReference type="Pfam" id="PF13968"/>
    </source>
</evidence>
<accession>A0ABC9D647</accession>
<feature type="transmembrane region" description="Helical" evidence="1">
    <location>
        <begin position="19"/>
        <end position="38"/>
    </location>
</feature>
<keyword evidence="1" id="KW-1133">Transmembrane helix</keyword>
<keyword evidence="1" id="KW-0812">Transmembrane</keyword>
<proteinExistence type="predicted"/>
<reference evidence="3" key="1">
    <citation type="submission" date="2024-10" db="EMBL/GenBank/DDBJ databases">
        <authorList>
            <person name="Ryan C."/>
        </authorList>
    </citation>
    <scope>NUCLEOTIDE SEQUENCE [LARGE SCALE GENOMIC DNA]</scope>
</reference>
<feature type="domain" description="DUF4220" evidence="2">
    <location>
        <begin position="59"/>
        <end position="460"/>
    </location>
</feature>
<dbReference type="PANTHER" id="PTHR31325">
    <property type="entry name" value="OS01G0798800 PROTEIN-RELATED"/>
    <property type="match status" value="1"/>
</dbReference>
<evidence type="ECO:0000313" key="3">
    <source>
        <dbReference type="EMBL" id="CAL5031959.1"/>
    </source>
</evidence>